<evidence type="ECO:0000256" key="1">
    <source>
        <dbReference type="SAM" id="MobiDB-lite"/>
    </source>
</evidence>
<dbReference type="SUPFAM" id="SSF50129">
    <property type="entry name" value="GroES-like"/>
    <property type="match status" value="1"/>
</dbReference>
<comment type="caution">
    <text evidence="3">The sequence shown here is derived from an EMBL/GenBank/DDBJ whole genome shotgun (WGS) entry which is preliminary data.</text>
</comment>
<sequence>MSRVLVTGATGKVGRHVVTLLEEAGAEAVALSRSTGDLSDPGSLPLDGVEAVFLVWPFATAEGARAVVEAVAGRARRAGRSVGAGWSGKLVYLSSAALRDGEREVERLIEGSGLEWTFLRPHAFAANALRWARQVRAGAVRGAYGQATGPVVHERDIAAVAVRALLDEGHHGAAYELTGPDVLTQAAQVRIISEVTGIPARWEEIPLDRARADLLAQGWPPEAADGVLQAQASQAQGSRAQGSRAQASVTSTVEEVTKSPASTFRQWVVEHAGEFRTPPKAAPTMRAARIHRFGDASVIRQDEVPTPRPGPGEVLVEVAATSFNPSEVGLRSGLLPEVFQATLPHTLGWDVSGTVVETGAGVTALAPGDRVFGMVGGAAAEYAVAPAEVLVKAPESIPLADAAAIPVAGLTAWQAIFEHARITPDQRVLINGAGGGVGRFAVPLAKLAGAHVTATAGPRSADAVRRTGADEVVDYTEAPLPGGMDVLLNLIPVPEDAAKALAGLGRLIVTIATPIEGGTHFVMRYDPGQLAAMAALIDEGRLAVEVAESHPLSELPEIHRRAESGDTHGKIMLYP</sequence>
<dbReference type="PANTHER" id="PTHR43482:SF1">
    <property type="entry name" value="PROTEIN AST1-RELATED"/>
    <property type="match status" value="1"/>
</dbReference>
<dbReference type="InterPro" id="IPR016040">
    <property type="entry name" value="NAD(P)-bd_dom"/>
</dbReference>
<dbReference type="Gene3D" id="3.90.180.10">
    <property type="entry name" value="Medium-chain alcohol dehydrogenases, catalytic domain"/>
    <property type="match status" value="1"/>
</dbReference>
<dbReference type="Proteomes" id="UP000284824">
    <property type="component" value="Unassembled WGS sequence"/>
</dbReference>
<keyword evidence="4" id="KW-1185">Reference proteome</keyword>
<dbReference type="InterPro" id="IPR013154">
    <property type="entry name" value="ADH-like_N"/>
</dbReference>
<feature type="compositionally biased region" description="Low complexity" evidence="1">
    <location>
        <begin position="230"/>
        <end position="248"/>
    </location>
</feature>
<organism evidence="3 4">
    <name type="scientific">Nonomuraea polychroma</name>
    <dbReference type="NCBI Taxonomy" id="46176"/>
    <lineage>
        <taxon>Bacteria</taxon>
        <taxon>Bacillati</taxon>
        <taxon>Actinomycetota</taxon>
        <taxon>Actinomycetes</taxon>
        <taxon>Streptosporangiales</taxon>
        <taxon>Streptosporangiaceae</taxon>
        <taxon>Nonomuraea</taxon>
    </lineage>
</organism>
<dbReference type="RefSeq" id="WP_241564700.1">
    <property type="nucleotide sequence ID" value="NZ_SAUN01000001.1"/>
</dbReference>
<dbReference type="GO" id="GO:0016491">
    <property type="term" value="F:oxidoreductase activity"/>
    <property type="evidence" value="ECO:0007669"/>
    <property type="project" value="InterPro"/>
</dbReference>
<dbReference type="InterPro" id="IPR036291">
    <property type="entry name" value="NAD(P)-bd_dom_sf"/>
</dbReference>
<dbReference type="SMART" id="SM00829">
    <property type="entry name" value="PKS_ER"/>
    <property type="match status" value="1"/>
</dbReference>
<proteinExistence type="predicted"/>
<dbReference type="InterPro" id="IPR052585">
    <property type="entry name" value="Lipid_raft_assoc_Zn_ADH"/>
</dbReference>
<name>A0A438MNR4_9ACTN</name>
<feature type="domain" description="Enoyl reductase (ER)" evidence="2">
    <location>
        <begin position="294"/>
        <end position="573"/>
    </location>
</feature>
<dbReference type="Gene3D" id="3.40.50.720">
    <property type="entry name" value="NAD(P)-binding Rossmann-like Domain"/>
    <property type="match status" value="2"/>
</dbReference>
<reference evidence="3 4" key="1">
    <citation type="submission" date="2019-01" db="EMBL/GenBank/DDBJ databases">
        <title>Sequencing the genomes of 1000 actinobacteria strains.</title>
        <authorList>
            <person name="Klenk H.-P."/>
        </authorList>
    </citation>
    <scope>NUCLEOTIDE SEQUENCE [LARGE SCALE GENOMIC DNA]</scope>
    <source>
        <strain evidence="3 4">DSM 43925</strain>
    </source>
</reference>
<evidence type="ECO:0000313" key="4">
    <source>
        <dbReference type="Proteomes" id="UP000284824"/>
    </source>
</evidence>
<feature type="region of interest" description="Disordered" evidence="1">
    <location>
        <begin position="230"/>
        <end position="254"/>
    </location>
</feature>
<accession>A0A438MNR4</accession>
<protein>
    <submittedName>
        <fullName evidence="3">NADPH:quinone reductase-like Zn-dependent oxidoreductase</fullName>
    </submittedName>
</protein>
<evidence type="ECO:0000259" key="2">
    <source>
        <dbReference type="SMART" id="SM00829"/>
    </source>
</evidence>
<dbReference type="SUPFAM" id="SSF51735">
    <property type="entry name" value="NAD(P)-binding Rossmann-fold domains"/>
    <property type="match status" value="2"/>
</dbReference>
<dbReference type="EMBL" id="SAUN01000001">
    <property type="protein sequence ID" value="RVX47504.1"/>
    <property type="molecule type" value="Genomic_DNA"/>
</dbReference>
<dbReference type="Pfam" id="PF13602">
    <property type="entry name" value="ADH_zinc_N_2"/>
    <property type="match status" value="1"/>
</dbReference>
<gene>
    <name evidence="3" type="ORF">EDD27_10440</name>
</gene>
<evidence type="ECO:0000313" key="3">
    <source>
        <dbReference type="EMBL" id="RVX47504.1"/>
    </source>
</evidence>
<dbReference type="Pfam" id="PF08240">
    <property type="entry name" value="ADH_N"/>
    <property type="match status" value="1"/>
</dbReference>
<dbReference type="PANTHER" id="PTHR43482">
    <property type="entry name" value="PROTEIN AST1-RELATED"/>
    <property type="match status" value="1"/>
</dbReference>
<dbReference type="AlphaFoldDB" id="A0A438MNR4"/>
<dbReference type="Pfam" id="PF13460">
    <property type="entry name" value="NAD_binding_10"/>
    <property type="match status" value="1"/>
</dbReference>
<dbReference type="InterPro" id="IPR011032">
    <property type="entry name" value="GroES-like_sf"/>
</dbReference>
<dbReference type="InterPro" id="IPR020843">
    <property type="entry name" value="ER"/>
</dbReference>
<dbReference type="CDD" id="cd05289">
    <property type="entry name" value="MDR_like_2"/>
    <property type="match status" value="1"/>
</dbReference>